<feature type="domain" description="PEP-utilising enzyme mobile" evidence="2">
    <location>
        <begin position="817"/>
        <end position="887"/>
    </location>
</feature>
<dbReference type="PANTHER" id="PTHR43615">
    <property type="entry name" value="PHOSPHOENOLPYRUVATE SYNTHASE-RELATED"/>
    <property type="match status" value="1"/>
</dbReference>
<dbReference type="Proteomes" id="UP000185696">
    <property type="component" value="Unassembled WGS sequence"/>
</dbReference>
<dbReference type="SUPFAM" id="SSF52009">
    <property type="entry name" value="Phosphohistidine domain"/>
    <property type="match status" value="1"/>
</dbReference>
<keyword evidence="4" id="KW-1185">Reference proteome</keyword>
<dbReference type="Gene3D" id="3.50.30.10">
    <property type="entry name" value="Phosphohistidine domain"/>
    <property type="match status" value="1"/>
</dbReference>
<organism evidence="3 4">
    <name type="scientific">Actinophytocola xinjiangensis</name>
    <dbReference type="NCBI Taxonomy" id="485602"/>
    <lineage>
        <taxon>Bacteria</taxon>
        <taxon>Bacillati</taxon>
        <taxon>Actinomycetota</taxon>
        <taxon>Actinomycetes</taxon>
        <taxon>Pseudonocardiales</taxon>
        <taxon>Pseudonocardiaceae</taxon>
    </lineage>
</organism>
<evidence type="ECO:0000313" key="4">
    <source>
        <dbReference type="Proteomes" id="UP000185696"/>
    </source>
</evidence>
<dbReference type="RefSeq" id="WP_075136583.1">
    <property type="nucleotide sequence ID" value="NZ_MSIF01000020.1"/>
</dbReference>
<gene>
    <name evidence="3" type="ORF">BLA60_31085</name>
</gene>
<dbReference type="SUPFAM" id="SSF51735">
    <property type="entry name" value="NAD(P)-binding Rossmann-fold domains"/>
    <property type="match status" value="1"/>
</dbReference>
<dbReference type="EMBL" id="MSIF01000020">
    <property type="protein sequence ID" value="OLF06703.1"/>
    <property type="molecule type" value="Genomic_DNA"/>
</dbReference>
<dbReference type="GO" id="GO:0016772">
    <property type="term" value="F:transferase activity, transferring phosphorus-containing groups"/>
    <property type="evidence" value="ECO:0007669"/>
    <property type="project" value="InterPro"/>
</dbReference>
<dbReference type="InterPro" id="IPR051549">
    <property type="entry name" value="PEP_Utilizing_Enz"/>
</dbReference>
<feature type="region of interest" description="Disordered" evidence="1">
    <location>
        <begin position="590"/>
        <end position="677"/>
    </location>
</feature>
<feature type="compositionally biased region" description="Polar residues" evidence="1">
    <location>
        <begin position="628"/>
        <end position="638"/>
    </location>
</feature>
<accession>A0A7Z0WGI4</accession>
<name>A0A7Z0WGI4_9PSEU</name>
<feature type="compositionally biased region" description="Basic and acidic residues" evidence="1">
    <location>
        <begin position="646"/>
        <end position="663"/>
    </location>
</feature>
<dbReference type="PANTHER" id="PTHR43615:SF1">
    <property type="entry name" value="PPDK_N DOMAIN-CONTAINING PROTEIN"/>
    <property type="match status" value="1"/>
</dbReference>
<evidence type="ECO:0000259" key="2">
    <source>
        <dbReference type="Pfam" id="PF00391"/>
    </source>
</evidence>
<evidence type="ECO:0000256" key="1">
    <source>
        <dbReference type="SAM" id="MobiDB-lite"/>
    </source>
</evidence>
<dbReference type="Gene3D" id="3.40.50.720">
    <property type="entry name" value="NAD(P)-binding Rossmann-like Domain"/>
    <property type="match status" value="1"/>
</dbReference>
<dbReference type="InterPro" id="IPR036637">
    <property type="entry name" value="Phosphohistidine_dom_sf"/>
</dbReference>
<comment type="caution">
    <text evidence="3">The sequence shown here is derived from an EMBL/GenBank/DDBJ whole genome shotgun (WGS) entry which is preliminary data.</text>
</comment>
<dbReference type="InterPro" id="IPR036291">
    <property type="entry name" value="NAD(P)-bd_dom_sf"/>
</dbReference>
<feature type="region of interest" description="Disordered" evidence="1">
    <location>
        <begin position="773"/>
        <end position="796"/>
    </location>
</feature>
<reference evidence="3 4" key="1">
    <citation type="submission" date="2016-12" db="EMBL/GenBank/DDBJ databases">
        <title>The draft genome sequence of Actinophytocola xinjiangensis.</title>
        <authorList>
            <person name="Wang W."/>
            <person name="Yuan L."/>
        </authorList>
    </citation>
    <scope>NUCLEOTIDE SEQUENCE [LARGE SCALE GENOMIC DNA]</scope>
    <source>
        <strain evidence="3 4">CGMCC 4.4663</strain>
    </source>
</reference>
<dbReference type="OrthoDB" id="5723970at2"/>
<evidence type="ECO:0000313" key="3">
    <source>
        <dbReference type="EMBL" id="OLF06703.1"/>
    </source>
</evidence>
<protein>
    <recommendedName>
        <fullName evidence="2">PEP-utilising enzyme mobile domain-containing protein</fullName>
    </recommendedName>
</protein>
<dbReference type="Pfam" id="PF00391">
    <property type="entry name" value="PEP-utilizers"/>
    <property type="match status" value="1"/>
</dbReference>
<sequence length="907" mass="95889">MRILISAVTSDLGRAFARAAVASGHDVAGTATHDHDDLDPAVALTIGEPADAEALIPGRDVVVHLVPVERDAPESGGIPVLRKLAAACSRAGVRFVVPLAHGPDVADADRVVRDSGAEHVVVRTAPLGGRMLDWYACRTYATLLSAPRDTSWRLLHTDDLVRFLLLAVAGDRTGGVSLVAPGVISGAQARGTLRSVVTGRSVRGIPCWPEMSTSDRKNSARDWGFECGWTTEEVLDDLVRGARGRALGRDGAAEVPGRLPLPIERAPRGRPPADDTVLNSVSLPSIAAELDDRVDPRFAVFDANRTIETFPEPLTPLSIDVHSAGLRAADRVIGRLIGLHGPLAREWEVRAHAVFGHRVYAGVSAAVAVAPVVPGWSEKTVVARAFAGEGPGEIELHHEDRPGLPTGPRRLVARVGARYRFLGVLRRYRSSVRQFAVTSAGEHVDDAFLAGLGDAALDARARLLRDRISQGWVLCGLGELVERAMGTPLRLRARGEVAVLARGADAAGEPVFAQAGALASALAADARLRAAAEAGDLDAVRERFPEFAGALAEALERIGHRGPGETELSGATFAERPELLLAIAVGMSREAPRTPEAATSEEPPAREEPAAPPAGESTAYGLAGAWFSQGTGDATAQSADPPADPPTEKWAEDPMDEQAKPVEETPAEEPEESTVDKPVKVRRGIAGKLAAAGRRHHAVALDATLRYTDELRRLAWEWGRRQVAANRLIHADDVFHLTLDELLVPPADALARIERRRSELERLRGVRLPATVNGSWHPAAEPEPPADGERLTGTGASPGVVEGRVRVVTATLETRAEEGEILVVRVAGPWHTAMVATAAGVVTDVGDVLSGAAVVAREIGVPCVVGTGDASVRLTTGTTVRIDGDAGTVEVLAPSPIPHDDSLFAHH</sequence>
<dbReference type="AlphaFoldDB" id="A0A7Z0WGI4"/>
<proteinExistence type="predicted"/>
<dbReference type="InterPro" id="IPR008279">
    <property type="entry name" value="PEP-util_enz_mobile_dom"/>
</dbReference>